<evidence type="ECO:0000256" key="1">
    <source>
        <dbReference type="ARBA" id="ARBA00000085"/>
    </source>
</evidence>
<keyword evidence="5" id="KW-0418">Kinase</keyword>
<dbReference type="InterPro" id="IPR005467">
    <property type="entry name" value="His_kinase_dom"/>
</dbReference>
<dbReference type="Proteomes" id="UP000244527">
    <property type="component" value="Chromosome"/>
</dbReference>
<feature type="transmembrane region" description="Helical" evidence="6">
    <location>
        <begin position="62"/>
        <end position="80"/>
    </location>
</feature>
<dbReference type="InterPro" id="IPR036890">
    <property type="entry name" value="HATPase_C_sf"/>
</dbReference>
<dbReference type="FunFam" id="3.30.565.10:FF:000006">
    <property type="entry name" value="Sensor histidine kinase WalK"/>
    <property type="match status" value="1"/>
</dbReference>
<dbReference type="SUPFAM" id="SSF55874">
    <property type="entry name" value="ATPase domain of HSP90 chaperone/DNA topoisomerase II/histidine kinase"/>
    <property type="match status" value="1"/>
</dbReference>
<sequence>MSILSKVQSLFYYSRLSGIILSVVLICLIGFLDICTGVEMAFSLFYVIPIVLLSVQQKTAKIDVIFCATLSAGSWCYSEYTVVSFSHYFFPIWNTGVRFSLFLIIGVLMFNLKQKDRRLSEVNRKLLQLNTEKNKFIGIAAHDLANPIGMIQSFSDLLIESCAENHIVEVSEGLEVIKTLSTNSMSVLKNLLNVSVIESGKIDLKVQELDYIEFIKKQVEYNNILAHNKNIHIEFESTIDSVTMSYDAHYLGQVTGNLLSNAIKYSPSGSTISVRVLAENNYLVTEVKDQGKGIPEKEQGELFMYFQKSSTQPTAGESSTGLGLAIAKQIVNLHQGTIGLKSKINEGATFYFSLPIKN</sequence>
<dbReference type="InterPro" id="IPR036097">
    <property type="entry name" value="HisK_dim/P_sf"/>
</dbReference>
<evidence type="ECO:0000256" key="4">
    <source>
        <dbReference type="ARBA" id="ARBA00022679"/>
    </source>
</evidence>
<dbReference type="SMART" id="SM00387">
    <property type="entry name" value="HATPase_c"/>
    <property type="match status" value="1"/>
</dbReference>
<dbReference type="PANTHER" id="PTHR43547">
    <property type="entry name" value="TWO-COMPONENT HISTIDINE KINASE"/>
    <property type="match status" value="1"/>
</dbReference>
<dbReference type="OrthoDB" id="9811889at2"/>
<keyword evidence="9" id="KW-1185">Reference proteome</keyword>
<dbReference type="InterPro" id="IPR003594">
    <property type="entry name" value="HATPase_dom"/>
</dbReference>
<feature type="domain" description="Histidine kinase" evidence="7">
    <location>
        <begin position="139"/>
        <end position="358"/>
    </location>
</feature>
<dbReference type="Gene3D" id="3.30.565.10">
    <property type="entry name" value="Histidine kinase-like ATPase, C-terminal domain"/>
    <property type="match status" value="1"/>
</dbReference>
<feature type="transmembrane region" description="Helical" evidence="6">
    <location>
        <begin position="92"/>
        <end position="112"/>
    </location>
</feature>
<evidence type="ECO:0000256" key="5">
    <source>
        <dbReference type="ARBA" id="ARBA00022777"/>
    </source>
</evidence>
<dbReference type="CDD" id="cd00075">
    <property type="entry name" value="HATPase"/>
    <property type="match status" value="1"/>
</dbReference>
<dbReference type="EC" id="2.7.13.3" evidence="2"/>
<keyword evidence="4" id="KW-0808">Transferase</keyword>
<dbReference type="SUPFAM" id="SSF47384">
    <property type="entry name" value="Homodimeric domain of signal transducing histidine kinase"/>
    <property type="match status" value="1"/>
</dbReference>
<dbReference type="KEGG" id="ffa:FFWV33_14000"/>
<dbReference type="CDD" id="cd00082">
    <property type="entry name" value="HisKA"/>
    <property type="match status" value="1"/>
</dbReference>
<keyword evidence="6" id="KW-0472">Membrane</keyword>
<comment type="catalytic activity">
    <reaction evidence="1">
        <text>ATP + protein L-histidine = ADP + protein N-phospho-L-histidine.</text>
        <dbReference type="EC" id="2.7.13.3"/>
    </reaction>
</comment>
<name>A0A2S1LFK0_9FLAO</name>
<feature type="transmembrane region" description="Helical" evidence="6">
    <location>
        <begin position="38"/>
        <end position="55"/>
    </location>
</feature>
<evidence type="ECO:0000313" key="8">
    <source>
        <dbReference type="EMBL" id="AWG22560.1"/>
    </source>
</evidence>
<dbReference type="PRINTS" id="PR00344">
    <property type="entry name" value="BCTRLSENSOR"/>
</dbReference>
<evidence type="ECO:0000256" key="3">
    <source>
        <dbReference type="ARBA" id="ARBA00022553"/>
    </source>
</evidence>
<reference evidence="8 9" key="1">
    <citation type="submission" date="2017-04" db="EMBL/GenBank/DDBJ databases">
        <title>Compelte genome sequence of WV33.</title>
        <authorList>
            <person name="Lee P.C."/>
        </authorList>
    </citation>
    <scope>NUCLEOTIDE SEQUENCE [LARGE SCALE GENOMIC DNA]</scope>
    <source>
        <strain evidence="8 9">WV33</strain>
    </source>
</reference>
<evidence type="ECO:0000313" key="9">
    <source>
        <dbReference type="Proteomes" id="UP000244527"/>
    </source>
</evidence>
<dbReference type="Pfam" id="PF02518">
    <property type="entry name" value="HATPase_c"/>
    <property type="match status" value="1"/>
</dbReference>
<evidence type="ECO:0000256" key="6">
    <source>
        <dbReference type="SAM" id="Phobius"/>
    </source>
</evidence>
<dbReference type="AlphaFoldDB" id="A0A2S1LFK0"/>
<dbReference type="InterPro" id="IPR004358">
    <property type="entry name" value="Sig_transdc_His_kin-like_C"/>
</dbReference>
<evidence type="ECO:0000259" key="7">
    <source>
        <dbReference type="PROSITE" id="PS50109"/>
    </source>
</evidence>
<accession>A0A2S1LFK0</accession>
<organism evidence="8 9">
    <name type="scientific">Flavobacterium faecale</name>
    <dbReference type="NCBI Taxonomy" id="1355330"/>
    <lineage>
        <taxon>Bacteria</taxon>
        <taxon>Pseudomonadati</taxon>
        <taxon>Bacteroidota</taxon>
        <taxon>Flavobacteriia</taxon>
        <taxon>Flavobacteriales</taxon>
        <taxon>Flavobacteriaceae</taxon>
        <taxon>Flavobacterium</taxon>
    </lineage>
</organism>
<dbReference type="PROSITE" id="PS50109">
    <property type="entry name" value="HIS_KIN"/>
    <property type="match status" value="1"/>
</dbReference>
<dbReference type="PANTHER" id="PTHR43547:SF2">
    <property type="entry name" value="HYBRID SIGNAL TRANSDUCTION HISTIDINE KINASE C"/>
    <property type="match status" value="1"/>
</dbReference>
<dbReference type="InterPro" id="IPR003661">
    <property type="entry name" value="HisK_dim/P_dom"/>
</dbReference>
<protein>
    <recommendedName>
        <fullName evidence="2">histidine kinase</fullName>
        <ecNumber evidence="2">2.7.13.3</ecNumber>
    </recommendedName>
</protein>
<dbReference type="EMBL" id="CP020918">
    <property type="protein sequence ID" value="AWG22560.1"/>
    <property type="molecule type" value="Genomic_DNA"/>
</dbReference>
<keyword evidence="6" id="KW-0812">Transmembrane</keyword>
<dbReference type="RefSeq" id="WP_108741487.1">
    <property type="nucleotide sequence ID" value="NZ_CP020918.1"/>
</dbReference>
<dbReference type="GO" id="GO:0000155">
    <property type="term" value="F:phosphorelay sensor kinase activity"/>
    <property type="evidence" value="ECO:0007669"/>
    <property type="project" value="InterPro"/>
</dbReference>
<evidence type="ECO:0000256" key="2">
    <source>
        <dbReference type="ARBA" id="ARBA00012438"/>
    </source>
</evidence>
<gene>
    <name evidence="8" type="ORF">FFWV33_14000</name>
</gene>
<keyword evidence="3" id="KW-0597">Phosphoprotein</keyword>
<dbReference type="Gene3D" id="1.10.287.130">
    <property type="match status" value="1"/>
</dbReference>
<feature type="transmembrane region" description="Helical" evidence="6">
    <location>
        <begin position="12"/>
        <end position="32"/>
    </location>
</feature>
<proteinExistence type="predicted"/>
<keyword evidence="6" id="KW-1133">Transmembrane helix</keyword>